<dbReference type="Proteomes" id="UP001642360">
    <property type="component" value="Unassembled WGS sequence"/>
</dbReference>
<dbReference type="GO" id="GO:0043565">
    <property type="term" value="F:sequence-specific DNA binding"/>
    <property type="evidence" value="ECO:0007669"/>
    <property type="project" value="UniProtKB-ARBA"/>
</dbReference>
<evidence type="ECO:0000259" key="10">
    <source>
        <dbReference type="PROSITE" id="PS51806"/>
    </source>
</evidence>
<evidence type="ECO:0000256" key="2">
    <source>
        <dbReference type="ARBA" id="ARBA00007163"/>
    </source>
</evidence>
<feature type="domain" description="BZIP" evidence="9">
    <location>
        <begin position="75"/>
        <end position="119"/>
    </location>
</feature>
<dbReference type="FunFam" id="1.20.5.170:FF:000019">
    <property type="entry name" value="BZIP family transcription factor"/>
    <property type="match status" value="1"/>
</dbReference>
<reference evidence="11 12" key="1">
    <citation type="submission" date="2024-02" db="EMBL/GenBank/DDBJ databases">
        <authorList>
            <person name="Vignale AGUSTIN F."/>
            <person name="Sosa J E."/>
            <person name="Modenutti C."/>
        </authorList>
    </citation>
    <scope>NUCLEOTIDE SEQUENCE [LARGE SCALE GENOMIC DNA]</scope>
</reference>
<evidence type="ECO:0000256" key="3">
    <source>
        <dbReference type="ARBA" id="ARBA00023015"/>
    </source>
</evidence>
<comment type="caution">
    <text evidence="11">The sequence shown here is derived from an EMBL/GenBank/DDBJ whole genome shotgun (WGS) entry which is preliminary data.</text>
</comment>
<evidence type="ECO:0000256" key="6">
    <source>
        <dbReference type="ARBA" id="ARBA00023163"/>
    </source>
</evidence>
<organism evidence="11 12">
    <name type="scientific">Ilex paraguariensis</name>
    <name type="common">yerba mate</name>
    <dbReference type="NCBI Taxonomy" id="185542"/>
    <lineage>
        <taxon>Eukaryota</taxon>
        <taxon>Viridiplantae</taxon>
        <taxon>Streptophyta</taxon>
        <taxon>Embryophyta</taxon>
        <taxon>Tracheophyta</taxon>
        <taxon>Spermatophyta</taxon>
        <taxon>Magnoliopsida</taxon>
        <taxon>eudicotyledons</taxon>
        <taxon>Gunneridae</taxon>
        <taxon>Pentapetalae</taxon>
        <taxon>asterids</taxon>
        <taxon>campanulids</taxon>
        <taxon>Aquifoliales</taxon>
        <taxon>Aquifoliaceae</taxon>
        <taxon>Ilex</taxon>
    </lineage>
</organism>
<dbReference type="InterPro" id="IPR004827">
    <property type="entry name" value="bZIP"/>
</dbReference>
<name>A0ABC8UV81_9AQUA</name>
<dbReference type="PROSITE" id="PS00036">
    <property type="entry name" value="BZIP_BASIC"/>
    <property type="match status" value="1"/>
</dbReference>
<keyword evidence="3" id="KW-0805">Transcription regulation</keyword>
<comment type="similarity">
    <text evidence="2">Belongs to the bZIP family.</text>
</comment>
<dbReference type="GO" id="GO:0005634">
    <property type="term" value="C:nucleus"/>
    <property type="evidence" value="ECO:0007669"/>
    <property type="project" value="UniProtKB-SubCell"/>
</dbReference>
<evidence type="ECO:0000256" key="8">
    <source>
        <dbReference type="SAM" id="Coils"/>
    </source>
</evidence>
<dbReference type="PANTHER" id="PTHR45693">
    <property type="entry name" value="TRANSCRIPTION FACTOR TGA9"/>
    <property type="match status" value="1"/>
</dbReference>
<dbReference type="Pfam" id="PF14144">
    <property type="entry name" value="DOG1"/>
    <property type="match status" value="1"/>
</dbReference>
<keyword evidence="6" id="KW-0804">Transcription</keyword>
<proteinExistence type="inferred from homology"/>
<dbReference type="PROSITE" id="PS51806">
    <property type="entry name" value="DOG1"/>
    <property type="match status" value="1"/>
</dbReference>
<keyword evidence="5" id="KW-0010">Activator</keyword>
<dbReference type="AlphaFoldDB" id="A0ABC8UV81"/>
<evidence type="ECO:0000256" key="7">
    <source>
        <dbReference type="ARBA" id="ARBA00023242"/>
    </source>
</evidence>
<dbReference type="InterPro" id="IPR025422">
    <property type="entry name" value="TGA_domain"/>
</dbReference>
<dbReference type="CDD" id="cd14708">
    <property type="entry name" value="bZIP_HBP1b-like"/>
    <property type="match status" value="1"/>
</dbReference>
<dbReference type="PROSITE" id="PS50217">
    <property type="entry name" value="BZIP"/>
    <property type="match status" value="1"/>
</dbReference>
<dbReference type="SMART" id="SM00338">
    <property type="entry name" value="BRLZ"/>
    <property type="match status" value="1"/>
</dbReference>
<keyword evidence="7" id="KW-0539">Nucleus</keyword>
<evidence type="ECO:0000313" key="12">
    <source>
        <dbReference type="Proteomes" id="UP001642360"/>
    </source>
</evidence>
<dbReference type="Pfam" id="PF00170">
    <property type="entry name" value="bZIP_1"/>
    <property type="match status" value="1"/>
</dbReference>
<evidence type="ECO:0000259" key="9">
    <source>
        <dbReference type="PROSITE" id="PS50217"/>
    </source>
</evidence>
<sequence>MTSPATQFAPSRQMGIYDSLHQISMWEDAFKGDISPNTDVSVISQVDAMLKNKSEYASPELMESTGINQATKSTSDKVQRRLAQNREAARKSRLRKKAYVQQLETSRLKLAQLEQELERTKQQGVYIGGALGTGNSGFPGTINPGIAAFEMEYGHWIEEQQKKSCELRNVLQGHISDIELRMLVEGGLNHYNDLFRMKAHAAKADVFYLMSGVWRTSVERFLLWIGGLRPSEILNILVPQLEHLSDQQIMHVRTLRDSCQQAEDALSQGMDKLQQTLAQSIATNIVGAVNYGSQMASVMENLEALEGFVNQADHLRRQTLQQMSRILTTHQAARGLVALGDYFQRLRALSSLWAARPCDPA</sequence>
<dbReference type="PANTHER" id="PTHR45693:SF7">
    <property type="entry name" value="TRANSCRIPTION FACTOR TGA7"/>
    <property type="match status" value="1"/>
</dbReference>
<comment type="subcellular location">
    <subcellularLocation>
        <location evidence="1">Nucleus</location>
    </subcellularLocation>
</comment>
<protein>
    <submittedName>
        <fullName evidence="11">Uncharacterized protein</fullName>
    </submittedName>
</protein>
<keyword evidence="4" id="KW-0238">DNA-binding</keyword>
<evidence type="ECO:0000313" key="11">
    <source>
        <dbReference type="EMBL" id="CAK9184929.1"/>
    </source>
</evidence>
<evidence type="ECO:0000256" key="4">
    <source>
        <dbReference type="ARBA" id="ARBA00023125"/>
    </source>
</evidence>
<keyword evidence="12" id="KW-1185">Reference proteome</keyword>
<dbReference type="EMBL" id="CAUOFW020009146">
    <property type="protein sequence ID" value="CAK9184929.1"/>
    <property type="molecule type" value="Genomic_DNA"/>
</dbReference>
<dbReference type="SUPFAM" id="SSF57959">
    <property type="entry name" value="Leucine zipper domain"/>
    <property type="match status" value="1"/>
</dbReference>
<keyword evidence="8" id="KW-0175">Coiled coil</keyword>
<evidence type="ECO:0000256" key="5">
    <source>
        <dbReference type="ARBA" id="ARBA00023159"/>
    </source>
</evidence>
<dbReference type="InterPro" id="IPR046347">
    <property type="entry name" value="bZIP_sf"/>
</dbReference>
<dbReference type="Gene3D" id="1.20.5.170">
    <property type="match status" value="1"/>
</dbReference>
<feature type="coiled-coil region" evidence="8">
    <location>
        <begin position="96"/>
        <end position="123"/>
    </location>
</feature>
<feature type="domain" description="DOG1" evidence="10">
    <location>
        <begin position="146"/>
        <end position="356"/>
    </location>
</feature>
<gene>
    <name evidence="11" type="ORF">ILEXP_LOCUS55291</name>
</gene>
<evidence type="ECO:0000256" key="1">
    <source>
        <dbReference type="ARBA" id="ARBA00004123"/>
    </source>
</evidence>
<accession>A0ABC8UV81</accession>